<name>A0ABQ5A8U1_9ASTR</name>
<evidence type="ECO:0000313" key="3">
    <source>
        <dbReference type="Proteomes" id="UP001151760"/>
    </source>
</evidence>
<feature type="region of interest" description="Disordered" evidence="1">
    <location>
        <begin position="99"/>
        <end position="133"/>
    </location>
</feature>
<sequence>MALKRVTRSNTSLETTTTTTVTNAQLQAMIDQGVIAALAARDANRSTNGDDSHVSGTGTTKQFSGTVSAAVRMFPEESDKIERYVNALCPTCLLRRTDIYEKDEKRRQNDKTGHGTEKHGKDKVKPEATSEEK</sequence>
<accession>A0ABQ5A8U1</accession>
<protein>
    <submittedName>
        <fullName evidence="2">Uncharacterized protein</fullName>
    </submittedName>
</protein>
<dbReference type="Proteomes" id="UP001151760">
    <property type="component" value="Unassembled WGS sequence"/>
</dbReference>
<gene>
    <name evidence="2" type="ORF">Tco_0804523</name>
</gene>
<feature type="compositionally biased region" description="Basic and acidic residues" evidence="1">
    <location>
        <begin position="44"/>
        <end position="53"/>
    </location>
</feature>
<feature type="region of interest" description="Disordered" evidence="1">
    <location>
        <begin position="44"/>
        <end position="63"/>
    </location>
</feature>
<comment type="caution">
    <text evidence="2">The sequence shown here is derived from an EMBL/GenBank/DDBJ whole genome shotgun (WGS) entry which is preliminary data.</text>
</comment>
<proteinExistence type="predicted"/>
<evidence type="ECO:0000256" key="1">
    <source>
        <dbReference type="SAM" id="MobiDB-lite"/>
    </source>
</evidence>
<evidence type="ECO:0000313" key="2">
    <source>
        <dbReference type="EMBL" id="GJS97555.1"/>
    </source>
</evidence>
<reference evidence="2" key="1">
    <citation type="journal article" date="2022" name="Int. J. Mol. Sci.">
        <title>Draft Genome of Tanacetum Coccineum: Genomic Comparison of Closely Related Tanacetum-Family Plants.</title>
        <authorList>
            <person name="Yamashiro T."/>
            <person name="Shiraishi A."/>
            <person name="Nakayama K."/>
            <person name="Satake H."/>
        </authorList>
    </citation>
    <scope>NUCLEOTIDE SEQUENCE</scope>
</reference>
<feature type="compositionally biased region" description="Polar residues" evidence="1">
    <location>
        <begin position="54"/>
        <end position="63"/>
    </location>
</feature>
<organism evidence="2 3">
    <name type="scientific">Tanacetum coccineum</name>
    <dbReference type="NCBI Taxonomy" id="301880"/>
    <lineage>
        <taxon>Eukaryota</taxon>
        <taxon>Viridiplantae</taxon>
        <taxon>Streptophyta</taxon>
        <taxon>Embryophyta</taxon>
        <taxon>Tracheophyta</taxon>
        <taxon>Spermatophyta</taxon>
        <taxon>Magnoliopsida</taxon>
        <taxon>eudicotyledons</taxon>
        <taxon>Gunneridae</taxon>
        <taxon>Pentapetalae</taxon>
        <taxon>asterids</taxon>
        <taxon>campanulids</taxon>
        <taxon>Asterales</taxon>
        <taxon>Asteraceae</taxon>
        <taxon>Asteroideae</taxon>
        <taxon>Anthemideae</taxon>
        <taxon>Anthemidinae</taxon>
        <taxon>Tanacetum</taxon>
    </lineage>
</organism>
<reference evidence="2" key="2">
    <citation type="submission" date="2022-01" db="EMBL/GenBank/DDBJ databases">
        <authorList>
            <person name="Yamashiro T."/>
            <person name="Shiraishi A."/>
            <person name="Satake H."/>
            <person name="Nakayama K."/>
        </authorList>
    </citation>
    <scope>NUCLEOTIDE SEQUENCE</scope>
</reference>
<dbReference type="EMBL" id="BQNB010011972">
    <property type="protein sequence ID" value="GJS97555.1"/>
    <property type="molecule type" value="Genomic_DNA"/>
</dbReference>
<keyword evidence="3" id="KW-1185">Reference proteome</keyword>